<evidence type="ECO:0000256" key="1">
    <source>
        <dbReference type="ARBA" id="ARBA00006566"/>
    </source>
</evidence>
<dbReference type="InterPro" id="IPR006203">
    <property type="entry name" value="GHMP_knse_ATP-bd_CS"/>
</dbReference>
<keyword evidence="6" id="KW-0119">Carbohydrate metabolism</keyword>
<dbReference type="PRINTS" id="PR00959">
    <property type="entry name" value="MEVGALKINASE"/>
</dbReference>
<dbReference type="Pfam" id="PF10509">
    <property type="entry name" value="GalKase_gal_bdg"/>
    <property type="match status" value="1"/>
</dbReference>
<feature type="domain" description="Galactokinase N-terminal" evidence="11">
    <location>
        <begin position="21"/>
        <end position="68"/>
    </location>
</feature>
<evidence type="ECO:0000259" key="11">
    <source>
        <dbReference type="Pfam" id="PF10509"/>
    </source>
</evidence>
<dbReference type="SUPFAM" id="SSF55060">
    <property type="entry name" value="GHMP Kinase, C-terminal domain"/>
    <property type="match status" value="1"/>
</dbReference>
<name>A0ABN2TR62_9ACTN</name>
<accession>A0ABN2TR62</accession>
<organism evidence="12 13">
    <name type="scientific">Catenulispora yoronensis</name>
    <dbReference type="NCBI Taxonomy" id="450799"/>
    <lineage>
        <taxon>Bacteria</taxon>
        <taxon>Bacillati</taxon>
        <taxon>Actinomycetota</taxon>
        <taxon>Actinomycetes</taxon>
        <taxon>Catenulisporales</taxon>
        <taxon>Catenulisporaceae</taxon>
        <taxon>Catenulispora</taxon>
    </lineage>
</organism>
<evidence type="ECO:0000259" key="9">
    <source>
        <dbReference type="Pfam" id="PF00288"/>
    </source>
</evidence>
<dbReference type="InterPro" id="IPR013750">
    <property type="entry name" value="GHMP_kinase_C_dom"/>
</dbReference>
<dbReference type="InterPro" id="IPR006206">
    <property type="entry name" value="Mevalonate/galactokinase"/>
</dbReference>
<dbReference type="InterPro" id="IPR019741">
    <property type="entry name" value="Galactokinase_CS"/>
</dbReference>
<evidence type="ECO:0000256" key="8">
    <source>
        <dbReference type="SAM" id="MobiDB-lite"/>
    </source>
</evidence>
<dbReference type="PROSITE" id="PS00627">
    <property type="entry name" value="GHMP_KINASES_ATP"/>
    <property type="match status" value="1"/>
</dbReference>
<evidence type="ECO:0000256" key="7">
    <source>
        <dbReference type="NCBIfam" id="TIGR00131"/>
    </source>
</evidence>
<evidence type="ECO:0000313" key="12">
    <source>
        <dbReference type="EMBL" id="GAA2017740.1"/>
    </source>
</evidence>
<dbReference type="InterPro" id="IPR019539">
    <property type="entry name" value="GalKase_N"/>
</dbReference>
<evidence type="ECO:0000256" key="3">
    <source>
        <dbReference type="ARBA" id="ARBA00022741"/>
    </source>
</evidence>
<dbReference type="NCBIfam" id="TIGR00131">
    <property type="entry name" value="gal_kin"/>
    <property type="match status" value="1"/>
</dbReference>
<proteinExistence type="inferred from homology"/>
<dbReference type="PANTHER" id="PTHR10457">
    <property type="entry name" value="MEVALONATE KINASE/GALACTOKINASE"/>
    <property type="match status" value="1"/>
</dbReference>
<evidence type="ECO:0000256" key="5">
    <source>
        <dbReference type="ARBA" id="ARBA00022840"/>
    </source>
</evidence>
<comment type="caution">
    <text evidence="12">The sequence shown here is derived from an EMBL/GenBank/DDBJ whole genome shotgun (WGS) entry which is preliminary data.</text>
</comment>
<dbReference type="EMBL" id="BAAAQN010000005">
    <property type="protein sequence ID" value="GAA2017740.1"/>
    <property type="molecule type" value="Genomic_DNA"/>
</dbReference>
<keyword evidence="6" id="KW-0299">Galactose metabolism</keyword>
<sequence>MAVSRQTGSAADGAQSASTGFRETFGAEPAGVWTAPGRVNVIGEHTDYNDGFVLPMAIDRACYAAAAPRADRILRVHAAQLGETVEIPLDALVGPGSAADDRDAADPDMSPLADPAVTGWAAYPVGVAWVLQQAGFPVSGADLYLTSTVPVGAGLSSSAALECATGLALAGVSGFDLTTAELAHHAQRAENIYAGVPCGPLDQMSSAFGQDGAVLFIDTRTGEVRPQPFDLAAEDALLLVIDTRVSHAHGENGYADRRAACERAAEFLGVPALRDIALADLPEAFAKVAVGLDEPTARRVRHVVTENARVQQFVAILNHEHFSLPPLGHRMMQSHASLRDDYEVSAPELDLAVATAVVAGAHGARMTGGGFGGSAIALVDRGQLDAVQDAVRAAFAEQGYAEPQFFPAVASAGARRIV</sequence>
<keyword evidence="5" id="KW-0067">ATP-binding</keyword>
<dbReference type="Proteomes" id="UP001500751">
    <property type="component" value="Unassembled WGS sequence"/>
</dbReference>
<feature type="domain" description="GHMP kinase N-terminal" evidence="9">
    <location>
        <begin position="123"/>
        <end position="210"/>
    </location>
</feature>
<evidence type="ECO:0000256" key="4">
    <source>
        <dbReference type="ARBA" id="ARBA00022777"/>
    </source>
</evidence>
<keyword evidence="3" id="KW-0547">Nucleotide-binding</keyword>
<feature type="region of interest" description="Disordered" evidence="8">
    <location>
        <begin position="1"/>
        <end position="20"/>
    </location>
</feature>
<keyword evidence="2" id="KW-0808">Transferase</keyword>
<keyword evidence="4" id="KW-0418">Kinase</keyword>
<evidence type="ECO:0000256" key="2">
    <source>
        <dbReference type="ARBA" id="ARBA00022679"/>
    </source>
</evidence>
<dbReference type="InterPro" id="IPR000705">
    <property type="entry name" value="Galactokinase"/>
</dbReference>
<evidence type="ECO:0000259" key="10">
    <source>
        <dbReference type="Pfam" id="PF08544"/>
    </source>
</evidence>
<evidence type="ECO:0000256" key="6">
    <source>
        <dbReference type="ARBA" id="ARBA00023144"/>
    </source>
</evidence>
<dbReference type="InterPro" id="IPR006204">
    <property type="entry name" value="GHMP_kinase_N_dom"/>
</dbReference>
<dbReference type="PANTHER" id="PTHR10457:SF7">
    <property type="entry name" value="GALACTOKINASE-RELATED"/>
    <property type="match status" value="1"/>
</dbReference>
<keyword evidence="13" id="KW-1185">Reference proteome</keyword>
<dbReference type="EC" id="2.7.1.6" evidence="7"/>
<dbReference type="PRINTS" id="PR00473">
    <property type="entry name" value="GALCTOKINASE"/>
</dbReference>
<dbReference type="InterPro" id="IPR014721">
    <property type="entry name" value="Ribsml_uS5_D2-typ_fold_subgr"/>
</dbReference>
<dbReference type="Gene3D" id="3.30.70.890">
    <property type="entry name" value="GHMP kinase, C-terminal domain"/>
    <property type="match status" value="1"/>
</dbReference>
<dbReference type="PROSITE" id="PS00106">
    <property type="entry name" value="GALACTOKINASE"/>
    <property type="match status" value="1"/>
</dbReference>
<evidence type="ECO:0000313" key="13">
    <source>
        <dbReference type="Proteomes" id="UP001500751"/>
    </source>
</evidence>
<dbReference type="Pfam" id="PF00288">
    <property type="entry name" value="GHMP_kinases_N"/>
    <property type="match status" value="1"/>
</dbReference>
<dbReference type="SUPFAM" id="SSF54211">
    <property type="entry name" value="Ribosomal protein S5 domain 2-like"/>
    <property type="match status" value="1"/>
</dbReference>
<dbReference type="InterPro" id="IPR036554">
    <property type="entry name" value="GHMP_kinase_C_sf"/>
</dbReference>
<dbReference type="InterPro" id="IPR020568">
    <property type="entry name" value="Ribosomal_Su5_D2-typ_SF"/>
</dbReference>
<feature type="domain" description="GHMP kinase C-terminal" evidence="10">
    <location>
        <begin position="323"/>
        <end position="396"/>
    </location>
</feature>
<comment type="similarity">
    <text evidence="1">Belongs to the GHMP kinase family. GalK subfamily.</text>
</comment>
<protein>
    <recommendedName>
        <fullName evidence="7">Galactokinase</fullName>
        <ecNumber evidence="7">2.7.1.6</ecNumber>
    </recommendedName>
</protein>
<dbReference type="Pfam" id="PF08544">
    <property type="entry name" value="GHMP_kinases_C"/>
    <property type="match status" value="1"/>
</dbReference>
<reference evidence="12 13" key="1">
    <citation type="journal article" date="2019" name="Int. J. Syst. Evol. Microbiol.">
        <title>The Global Catalogue of Microorganisms (GCM) 10K type strain sequencing project: providing services to taxonomists for standard genome sequencing and annotation.</title>
        <authorList>
            <consortium name="The Broad Institute Genomics Platform"/>
            <consortium name="The Broad Institute Genome Sequencing Center for Infectious Disease"/>
            <person name="Wu L."/>
            <person name="Ma J."/>
        </authorList>
    </citation>
    <scope>NUCLEOTIDE SEQUENCE [LARGE SCALE GENOMIC DNA]</scope>
    <source>
        <strain evidence="12 13">JCM 16014</strain>
    </source>
</reference>
<dbReference type="PIRSF" id="PIRSF000530">
    <property type="entry name" value="Galactokinase"/>
    <property type="match status" value="1"/>
</dbReference>
<dbReference type="Gene3D" id="3.30.230.10">
    <property type="match status" value="1"/>
</dbReference>
<gene>
    <name evidence="12" type="primary">galK</name>
    <name evidence="12" type="ORF">GCM10009839_12040</name>
</gene>